<gene>
    <name evidence="1" type="ORF">GOBAR_AA11324</name>
</gene>
<reference evidence="1 2" key="1">
    <citation type="submission" date="2015-01" db="EMBL/GenBank/DDBJ databases">
        <title>Genome of allotetraploid Gossypium barbadense reveals genomic plasticity and fiber elongation in cotton evolution.</title>
        <authorList>
            <person name="Chen X."/>
            <person name="Liu X."/>
            <person name="Zhao B."/>
            <person name="Zheng H."/>
            <person name="Hu Y."/>
            <person name="Lu G."/>
            <person name="Yang C."/>
            <person name="Chen J."/>
            <person name="Shan C."/>
            <person name="Zhang L."/>
            <person name="Zhou Y."/>
            <person name="Wang L."/>
            <person name="Guo W."/>
            <person name="Bai Y."/>
            <person name="Ruan J."/>
            <person name="Shangguan X."/>
            <person name="Mao Y."/>
            <person name="Jiang J."/>
            <person name="Zhu Y."/>
            <person name="Lei J."/>
            <person name="Kang H."/>
            <person name="Chen S."/>
            <person name="He X."/>
            <person name="Wang R."/>
            <person name="Wang Y."/>
            <person name="Chen J."/>
            <person name="Wang L."/>
            <person name="Yu S."/>
            <person name="Wang B."/>
            <person name="Wei J."/>
            <person name="Song S."/>
            <person name="Lu X."/>
            <person name="Gao Z."/>
            <person name="Gu W."/>
            <person name="Deng X."/>
            <person name="Ma D."/>
            <person name="Wang S."/>
            <person name="Liang W."/>
            <person name="Fang L."/>
            <person name="Cai C."/>
            <person name="Zhu X."/>
            <person name="Zhou B."/>
            <person name="Zhang Y."/>
            <person name="Chen Z."/>
            <person name="Xu S."/>
            <person name="Zhu R."/>
            <person name="Wang S."/>
            <person name="Zhang T."/>
            <person name="Zhao G."/>
        </authorList>
    </citation>
    <scope>NUCLEOTIDE SEQUENCE [LARGE SCALE GENOMIC DNA]</scope>
    <source>
        <strain evidence="2">cv. Xinhai21</strain>
        <tissue evidence="1">Leaf</tissue>
    </source>
</reference>
<name>A0A2P5Y1A2_GOSBA</name>
<protein>
    <submittedName>
        <fullName evidence="1">Uncharacterized protein</fullName>
    </submittedName>
</protein>
<organism evidence="1 2">
    <name type="scientific">Gossypium barbadense</name>
    <name type="common">Sea Island cotton</name>
    <name type="synonym">Hibiscus barbadensis</name>
    <dbReference type="NCBI Taxonomy" id="3634"/>
    <lineage>
        <taxon>Eukaryota</taxon>
        <taxon>Viridiplantae</taxon>
        <taxon>Streptophyta</taxon>
        <taxon>Embryophyta</taxon>
        <taxon>Tracheophyta</taxon>
        <taxon>Spermatophyta</taxon>
        <taxon>Magnoliopsida</taxon>
        <taxon>eudicotyledons</taxon>
        <taxon>Gunneridae</taxon>
        <taxon>Pentapetalae</taxon>
        <taxon>rosids</taxon>
        <taxon>malvids</taxon>
        <taxon>Malvales</taxon>
        <taxon>Malvaceae</taxon>
        <taxon>Malvoideae</taxon>
        <taxon>Gossypium</taxon>
    </lineage>
</organism>
<dbReference type="AlphaFoldDB" id="A0A2P5Y1A2"/>
<dbReference type="Proteomes" id="UP000239757">
    <property type="component" value="Unassembled WGS sequence"/>
</dbReference>
<evidence type="ECO:0000313" key="2">
    <source>
        <dbReference type="Proteomes" id="UP000239757"/>
    </source>
</evidence>
<dbReference type="EMBL" id="KZ663871">
    <property type="protein sequence ID" value="PPS09341.1"/>
    <property type="molecule type" value="Genomic_DNA"/>
</dbReference>
<proteinExistence type="predicted"/>
<evidence type="ECO:0000313" key="1">
    <source>
        <dbReference type="EMBL" id="PPS09341.1"/>
    </source>
</evidence>
<sequence length="103" mass="12449">MELHLMSELHTIQILKVEMIIKKFKLRVNSWLIQGQEDLMYKMEMIPLPLLESGKNPRKFERFPRIPSYQKPMMLLVWNCKGAHHLNFMKTMREMVRQHNLQG</sequence>
<accession>A0A2P5Y1A2</accession>